<protein>
    <recommendedName>
        <fullName evidence="3">Fe2OG dioxygenase domain-containing protein</fullName>
    </recommendedName>
</protein>
<evidence type="ECO:0000259" key="3">
    <source>
        <dbReference type="PROSITE" id="PS51471"/>
    </source>
</evidence>
<dbReference type="GO" id="GO:0016491">
    <property type="term" value="F:oxidoreductase activity"/>
    <property type="evidence" value="ECO:0007669"/>
    <property type="project" value="UniProtKB-KW"/>
</dbReference>
<evidence type="ECO:0000313" key="5">
    <source>
        <dbReference type="Proteomes" id="UP001497457"/>
    </source>
</evidence>
<reference evidence="4 5" key="2">
    <citation type="submission" date="2024-10" db="EMBL/GenBank/DDBJ databases">
        <authorList>
            <person name="Ryan C."/>
        </authorList>
    </citation>
    <scope>NUCLEOTIDE SEQUENCE [LARGE SCALE GENOMIC DNA]</scope>
</reference>
<dbReference type="Pfam" id="PF03171">
    <property type="entry name" value="2OG-FeII_Oxy"/>
    <property type="match status" value="1"/>
</dbReference>
<name>A0ABC9AJB2_9POAL</name>
<dbReference type="PROSITE" id="PS51471">
    <property type="entry name" value="FE2OG_OXY"/>
    <property type="match status" value="1"/>
</dbReference>
<dbReference type="InterPro" id="IPR005123">
    <property type="entry name" value="Oxoglu/Fe-dep_dioxygenase_dom"/>
</dbReference>
<dbReference type="EMBL" id="OZ075131">
    <property type="protein sequence ID" value="CAL4981064.1"/>
    <property type="molecule type" value="Genomic_DNA"/>
</dbReference>
<evidence type="ECO:0000256" key="2">
    <source>
        <dbReference type="SAM" id="MobiDB-lite"/>
    </source>
</evidence>
<dbReference type="InterPro" id="IPR044861">
    <property type="entry name" value="IPNS-like_FE2OG_OXY"/>
</dbReference>
<organism evidence="4 5">
    <name type="scientific">Urochloa decumbens</name>
    <dbReference type="NCBI Taxonomy" id="240449"/>
    <lineage>
        <taxon>Eukaryota</taxon>
        <taxon>Viridiplantae</taxon>
        <taxon>Streptophyta</taxon>
        <taxon>Embryophyta</taxon>
        <taxon>Tracheophyta</taxon>
        <taxon>Spermatophyta</taxon>
        <taxon>Magnoliopsida</taxon>
        <taxon>Liliopsida</taxon>
        <taxon>Poales</taxon>
        <taxon>Poaceae</taxon>
        <taxon>PACMAD clade</taxon>
        <taxon>Panicoideae</taxon>
        <taxon>Panicodae</taxon>
        <taxon>Paniceae</taxon>
        <taxon>Melinidinae</taxon>
        <taxon>Urochloa</taxon>
    </lineage>
</organism>
<keyword evidence="5" id="KW-1185">Reference proteome</keyword>
<dbReference type="PANTHER" id="PTHR47990">
    <property type="entry name" value="2-OXOGLUTARATE (2OG) AND FE(II)-DEPENDENT OXYGENASE SUPERFAMILY PROTEIN-RELATED"/>
    <property type="match status" value="1"/>
</dbReference>
<evidence type="ECO:0000313" key="4">
    <source>
        <dbReference type="EMBL" id="CAL4981064.1"/>
    </source>
</evidence>
<dbReference type="InterPro" id="IPR027443">
    <property type="entry name" value="IPNS-like_sf"/>
</dbReference>
<feature type="domain" description="Fe2OG dioxygenase" evidence="3">
    <location>
        <begin position="177"/>
        <end position="311"/>
    </location>
</feature>
<dbReference type="InterPro" id="IPR050231">
    <property type="entry name" value="Iron_ascorbate_oxido_reductase"/>
</dbReference>
<sequence>MGSGNGEATTTTKLTEEIGKVDLRGLEPGTPGWAEARAAVTSSMAAHGCVVLVAHDALDEKLRRALFGRALPELFFGLPFDAKKRSGAFSNGPHRGYVGQVPAVALETVPFPDAADDPGTVRDLAGRLWPDDGNPDFCDTIVAFAKNVLELEGAVERMVLEGLGAREESVAKHLASQSHAVRVTLYGAPGEDDAGGGGVALALHAHRDEHMTTVIAQHEVGGLEVQDIRDGRWLPVPPEPGTLVFMAGDQFTVRWTRLYFLFFLRGCHEREGAGVHAPGEDAGGGRPRALLGAAVQTAEGRRRAGAARHGRARRRGAPADVQPLQPRGVQGVPVLGGRAKVEGARSAQGFLRGGGGEIRWIHRRMTTRPPPPELTYRLFPKLSATTLTVLPIYRFIYK</sequence>
<keyword evidence="1" id="KW-0479">Metal-binding</keyword>
<reference evidence="5" key="1">
    <citation type="submission" date="2024-06" db="EMBL/GenBank/DDBJ databases">
        <authorList>
            <person name="Ryan C."/>
        </authorList>
    </citation>
    <scope>NUCLEOTIDE SEQUENCE [LARGE SCALE GENOMIC DNA]</scope>
</reference>
<dbReference type="AlphaFoldDB" id="A0ABC9AJB2"/>
<gene>
    <name evidence="4" type="ORF">URODEC1_LOCUS55967</name>
</gene>
<feature type="region of interest" description="Disordered" evidence="2">
    <location>
        <begin position="295"/>
        <end position="329"/>
    </location>
</feature>
<comment type="similarity">
    <text evidence="1">Belongs to the iron/ascorbate-dependent oxidoreductase family.</text>
</comment>
<proteinExistence type="inferred from homology"/>
<accession>A0ABC9AJB2</accession>
<evidence type="ECO:0000256" key="1">
    <source>
        <dbReference type="RuleBase" id="RU003682"/>
    </source>
</evidence>
<feature type="compositionally biased region" description="Basic residues" evidence="2">
    <location>
        <begin position="303"/>
        <end position="316"/>
    </location>
</feature>
<dbReference type="SUPFAM" id="SSF51197">
    <property type="entry name" value="Clavaminate synthase-like"/>
    <property type="match status" value="1"/>
</dbReference>
<dbReference type="GO" id="GO:0046872">
    <property type="term" value="F:metal ion binding"/>
    <property type="evidence" value="ECO:0007669"/>
    <property type="project" value="UniProtKB-KW"/>
</dbReference>
<keyword evidence="1" id="KW-0408">Iron</keyword>
<dbReference type="Gene3D" id="2.60.120.330">
    <property type="entry name" value="B-lactam Antibiotic, Isopenicillin N Synthase, Chain"/>
    <property type="match status" value="1"/>
</dbReference>
<dbReference type="Proteomes" id="UP001497457">
    <property type="component" value="Chromosome 21rd"/>
</dbReference>
<keyword evidence="1" id="KW-0560">Oxidoreductase</keyword>